<dbReference type="InterPro" id="IPR029058">
    <property type="entry name" value="AB_hydrolase_fold"/>
</dbReference>
<dbReference type="Proteomes" id="UP000305067">
    <property type="component" value="Unassembled WGS sequence"/>
</dbReference>
<feature type="domain" description="Alpha/beta hydrolase fold-3" evidence="2">
    <location>
        <begin position="91"/>
        <end position="304"/>
    </location>
</feature>
<proteinExistence type="predicted"/>
<accession>A0A5C3QNZ5</accession>
<dbReference type="PANTHER" id="PTHR48081:SF8">
    <property type="entry name" value="ALPHA_BETA HYDROLASE FOLD-3 DOMAIN-CONTAINING PROTEIN-RELATED"/>
    <property type="match status" value="1"/>
</dbReference>
<keyword evidence="4" id="KW-1185">Reference proteome</keyword>
<dbReference type="Pfam" id="PF07859">
    <property type="entry name" value="Abhydrolase_3"/>
    <property type="match status" value="1"/>
</dbReference>
<organism evidence="3 4">
    <name type="scientific">Pterulicium gracile</name>
    <dbReference type="NCBI Taxonomy" id="1884261"/>
    <lineage>
        <taxon>Eukaryota</taxon>
        <taxon>Fungi</taxon>
        <taxon>Dikarya</taxon>
        <taxon>Basidiomycota</taxon>
        <taxon>Agaricomycotina</taxon>
        <taxon>Agaricomycetes</taxon>
        <taxon>Agaricomycetidae</taxon>
        <taxon>Agaricales</taxon>
        <taxon>Pleurotineae</taxon>
        <taxon>Pterulaceae</taxon>
        <taxon>Pterulicium</taxon>
    </lineage>
</organism>
<dbReference type="SUPFAM" id="SSF53474">
    <property type="entry name" value="alpha/beta-Hydrolases"/>
    <property type="match status" value="1"/>
</dbReference>
<reference evidence="3 4" key="1">
    <citation type="journal article" date="2019" name="Nat. Ecol. Evol.">
        <title>Megaphylogeny resolves global patterns of mushroom evolution.</title>
        <authorList>
            <person name="Varga T."/>
            <person name="Krizsan K."/>
            <person name="Foldi C."/>
            <person name="Dima B."/>
            <person name="Sanchez-Garcia M."/>
            <person name="Sanchez-Ramirez S."/>
            <person name="Szollosi G.J."/>
            <person name="Szarkandi J.G."/>
            <person name="Papp V."/>
            <person name="Albert L."/>
            <person name="Andreopoulos W."/>
            <person name="Angelini C."/>
            <person name="Antonin V."/>
            <person name="Barry K.W."/>
            <person name="Bougher N.L."/>
            <person name="Buchanan P."/>
            <person name="Buyck B."/>
            <person name="Bense V."/>
            <person name="Catcheside P."/>
            <person name="Chovatia M."/>
            <person name="Cooper J."/>
            <person name="Damon W."/>
            <person name="Desjardin D."/>
            <person name="Finy P."/>
            <person name="Geml J."/>
            <person name="Haridas S."/>
            <person name="Hughes K."/>
            <person name="Justo A."/>
            <person name="Karasinski D."/>
            <person name="Kautmanova I."/>
            <person name="Kiss B."/>
            <person name="Kocsube S."/>
            <person name="Kotiranta H."/>
            <person name="LaButti K.M."/>
            <person name="Lechner B.E."/>
            <person name="Liimatainen K."/>
            <person name="Lipzen A."/>
            <person name="Lukacs Z."/>
            <person name="Mihaltcheva S."/>
            <person name="Morgado L.N."/>
            <person name="Niskanen T."/>
            <person name="Noordeloos M.E."/>
            <person name="Ohm R.A."/>
            <person name="Ortiz-Santana B."/>
            <person name="Ovrebo C."/>
            <person name="Racz N."/>
            <person name="Riley R."/>
            <person name="Savchenko A."/>
            <person name="Shiryaev A."/>
            <person name="Soop K."/>
            <person name="Spirin V."/>
            <person name="Szebenyi C."/>
            <person name="Tomsovsky M."/>
            <person name="Tulloss R.E."/>
            <person name="Uehling J."/>
            <person name="Grigoriev I.V."/>
            <person name="Vagvolgyi C."/>
            <person name="Papp T."/>
            <person name="Martin F.M."/>
            <person name="Miettinen O."/>
            <person name="Hibbett D.S."/>
            <person name="Nagy L.G."/>
        </authorList>
    </citation>
    <scope>NUCLEOTIDE SEQUENCE [LARGE SCALE GENOMIC DNA]</scope>
    <source>
        <strain evidence="3 4">CBS 309.79</strain>
    </source>
</reference>
<name>A0A5C3QNZ5_9AGAR</name>
<evidence type="ECO:0000256" key="1">
    <source>
        <dbReference type="ARBA" id="ARBA00022801"/>
    </source>
</evidence>
<dbReference type="InterPro" id="IPR013094">
    <property type="entry name" value="AB_hydrolase_3"/>
</dbReference>
<sequence length="322" mass="35233">MSDTPEITQPLHPSILPLLDPDYRAFHEANLLHFVSPHLLPWSPAIRDRPAVPGGSEPLKVAAVKDFKLTHTSVRTFTPFGTAPEKGWPAFVFFHGGGWTLGNIESEAGFSTNMAERAKCVVISVDYRLAPEHKYPAAVEDAVESLQWLIKNGKHELKVDTSRIAVGGSSSGGNLAAVLALKAVQLSLPTTLIFQLHVVPVTDNTLTTSTPSSSWSSNQHTPWLSPARMDWFKNNYIPDPAQWTEWEASPIFAPDELLKETPPAWIGVGELDILRDEGVGYGERLRGLGVEVEVKVYKGAPHPIMAMDGMCCACFLAMFAGR</sequence>
<dbReference type="PANTHER" id="PTHR48081">
    <property type="entry name" value="AB HYDROLASE SUPERFAMILY PROTEIN C4A8.06C"/>
    <property type="match status" value="1"/>
</dbReference>
<dbReference type="OrthoDB" id="408631at2759"/>
<gene>
    <name evidence="3" type="ORF">BDV98DRAFT_504152</name>
</gene>
<dbReference type="STRING" id="1884261.A0A5C3QNZ5"/>
<dbReference type="EMBL" id="ML178820">
    <property type="protein sequence ID" value="TFL03715.1"/>
    <property type="molecule type" value="Genomic_DNA"/>
</dbReference>
<evidence type="ECO:0000259" key="2">
    <source>
        <dbReference type="Pfam" id="PF07859"/>
    </source>
</evidence>
<dbReference type="Gene3D" id="3.40.50.1820">
    <property type="entry name" value="alpha/beta hydrolase"/>
    <property type="match status" value="1"/>
</dbReference>
<keyword evidence="1 3" id="KW-0378">Hydrolase</keyword>
<dbReference type="InterPro" id="IPR050300">
    <property type="entry name" value="GDXG_lipolytic_enzyme"/>
</dbReference>
<protein>
    <submittedName>
        <fullName evidence="3">Alpha/beta hydrolase fold-domain-containing protein</fullName>
    </submittedName>
</protein>
<dbReference type="GO" id="GO:0016787">
    <property type="term" value="F:hydrolase activity"/>
    <property type="evidence" value="ECO:0007669"/>
    <property type="project" value="UniProtKB-KW"/>
</dbReference>
<evidence type="ECO:0000313" key="3">
    <source>
        <dbReference type="EMBL" id="TFL03715.1"/>
    </source>
</evidence>
<dbReference type="AlphaFoldDB" id="A0A5C3QNZ5"/>
<evidence type="ECO:0000313" key="4">
    <source>
        <dbReference type="Proteomes" id="UP000305067"/>
    </source>
</evidence>